<evidence type="ECO:0000259" key="13">
    <source>
        <dbReference type="Pfam" id="PF02769"/>
    </source>
</evidence>
<dbReference type="EMBL" id="JBHTIZ010000004">
    <property type="protein sequence ID" value="MFD0982910.1"/>
    <property type="molecule type" value="Genomic_DNA"/>
</dbReference>
<feature type="domain" description="PurM-like C-terminal" evidence="13">
    <location>
        <begin position="183"/>
        <end position="382"/>
    </location>
</feature>
<evidence type="ECO:0000256" key="7">
    <source>
        <dbReference type="ARBA" id="ARBA00022840"/>
    </source>
</evidence>
<comment type="similarity">
    <text evidence="2">Belongs to the AIR synthase family.</text>
</comment>
<gene>
    <name evidence="14" type="ORF">ACFQ0S_00330</name>
</gene>
<dbReference type="InterPro" id="IPR010918">
    <property type="entry name" value="PurM-like_C_dom"/>
</dbReference>
<evidence type="ECO:0000256" key="5">
    <source>
        <dbReference type="ARBA" id="ARBA00022598"/>
    </source>
</evidence>
<evidence type="ECO:0000259" key="12">
    <source>
        <dbReference type="Pfam" id="PF00586"/>
    </source>
</evidence>
<dbReference type="InterPro" id="IPR016188">
    <property type="entry name" value="PurM-like_N"/>
</dbReference>
<dbReference type="InterPro" id="IPR004733">
    <property type="entry name" value="PurM_cligase"/>
</dbReference>
<dbReference type="Pfam" id="PF00586">
    <property type="entry name" value="AIRS"/>
    <property type="match status" value="1"/>
</dbReference>
<accession>A0ABW3IZ38</accession>
<dbReference type="InterPro" id="IPR036676">
    <property type="entry name" value="PurM-like_C_sf"/>
</dbReference>
<dbReference type="SUPFAM" id="SSF56042">
    <property type="entry name" value="PurM C-terminal domain-like"/>
    <property type="match status" value="1"/>
</dbReference>
<dbReference type="PANTHER" id="PTHR10520">
    <property type="entry name" value="TRIFUNCTIONAL PURINE BIOSYNTHETIC PROTEIN ADENOSINE-3-RELATED"/>
    <property type="match status" value="1"/>
</dbReference>
<dbReference type="PANTHER" id="PTHR10520:SF12">
    <property type="entry name" value="TRIFUNCTIONAL PURINE BIOSYNTHETIC PROTEIN ADENOSINE-3"/>
    <property type="match status" value="1"/>
</dbReference>
<dbReference type="Pfam" id="PF02769">
    <property type="entry name" value="AIRS_C"/>
    <property type="match status" value="1"/>
</dbReference>
<comment type="pathway">
    <text evidence="1">Purine metabolism; IMP biosynthesis via de novo pathway; 5-amino-1-(5-phospho-D-ribosyl)imidazole from N(2)-formyl-N(1)-(5-phospho-D-ribosyl)glycinamide: step 2/2.</text>
</comment>
<name>A0ABW3IZ38_9FLAO</name>
<dbReference type="Proteomes" id="UP001597051">
    <property type="component" value="Unassembled WGS sequence"/>
</dbReference>
<evidence type="ECO:0000256" key="4">
    <source>
        <dbReference type="ARBA" id="ARBA00020367"/>
    </source>
</evidence>
<dbReference type="Gene3D" id="3.30.1330.10">
    <property type="entry name" value="PurM-like, N-terminal domain"/>
    <property type="match status" value="1"/>
</dbReference>
<feature type="domain" description="PurM-like N-terminal" evidence="12">
    <location>
        <begin position="48"/>
        <end position="168"/>
    </location>
</feature>
<evidence type="ECO:0000256" key="6">
    <source>
        <dbReference type="ARBA" id="ARBA00022741"/>
    </source>
</evidence>
<evidence type="ECO:0000256" key="1">
    <source>
        <dbReference type="ARBA" id="ARBA00004686"/>
    </source>
</evidence>
<evidence type="ECO:0000256" key="3">
    <source>
        <dbReference type="ARBA" id="ARBA00013047"/>
    </source>
</evidence>
<dbReference type="SUPFAM" id="SSF55326">
    <property type="entry name" value="PurM N-terminal domain-like"/>
    <property type="match status" value="1"/>
</dbReference>
<sequence length="392" mass="43085">MSSDTSKRYALRGVSASKEDVHNAIKNIDKGLFPKAFCKIVPDYLTQDSDYCMVMHADGAGTKSSLAYMYWKETGDVSVWKGIAQDALIMNIDDLLCVGATDNIMLSSTIGRNKNLIPAEVISAIINGTEELISELKNYGVTIFSTGGETADVGDVVRTIIVDSTVTARLKRSDVIDNANIKAGDVIVGLASFGQAKYETSYNGGMGSNGLTSARHDVFHNYLAHKYPESYDSQMPIDLVYSGKVKLTDAVQNSPIDAGKLVLSPTRTYAPIIKEILSNYTSKEIHGMVHCSGGAQTKILHFIENLHIIKDNLFPIPPLFQLIQEQSKTDWKEMYQVFNCGHRMELYVPENMANDIIAISESFGVAAQIVGSVEESTTKKLTIRSEYGVFEY</sequence>
<evidence type="ECO:0000256" key="9">
    <source>
        <dbReference type="ARBA" id="ARBA00032931"/>
    </source>
</evidence>
<dbReference type="InterPro" id="IPR036921">
    <property type="entry name" value="PurM-like_N_sf"/>
</dbReference>
<dbReference type="RefSeq" id="WP_379755022.1">
    <property type="nucleotide sequence ID" value="NZ_JBHSYB010000016.1"/>
</dbReference>
<dbReference type="EC" id="6.3.3.1" evidence="3"/>
<keyword evidence="7" id="KW-0067">ATP-binding</keyword>
<evidence type="ECO:0000256" key="10">
    <source>
        <dbReference type="ARBA" id="ARBA00033093"/>
    </source>
</evidence>
<keyword evidence="6" id="KW-0547">Nucleotide-binding</keyword>
<proteinExistence type="inferred from homology"/>
<keyword evidence="5" id="KW-0436">Ligase</keyword>
<evidence type="ECO:0000313" key="14">
    <source>
        <dbReference type="EMBL" id="MFD0982910.1"/>
    </source>
</evidence>
<evidence type="ECO:0000313" key="15">
    <source>
        <dbReference type="Proteomes" id="UP001597051"/>
    </source>
</evidence>
<comment type="caution">
    <text evidence="14">The sequence shown here is derived from an EMBL/GenBank/DDBJ whole genome shotgun (WGS) entry which is preliminary data.</text>
</comment>
<evidence type="ECO:0000256" key="2">
    <source>
        <dbReference type="ARBA" id="ARBA00010280"/>
    </source>
</evidence>
<evidence type="ECO:0000256" key="11">
    <source>
        <dbReference type="ARBA" id="ARBA00049057"/>
    </source>
</evidence>
<dbReference type="Gene3D" id="3.90.650.10">
    <property type="entry name" value="PurM-like C-terminal domain"/>
    <property type="match status" value="1"/>
</dbReference>
<organism evidence="14 15">
    <name type="scientific">Flavobacterium myungsuense</name>
    <dbReference type="NCBI Taxonomy" id="651823"/>
    <lineage>
        <taxon>Bacteria</taxon>
        <taxon>Pseudomonadati</taxon>
        <taxon>Bacteroidota</taxon>
        <taxon>Flavobacteriia</taxon>
        <taxon>Flavobacteriales</taxon>
        <taxon>Flavobacteriaceae</taxon>
        <taxon>Flavobacterium</taxon>
    </lineage>
</organism>
<keyword evidence="15" id="KW-1185">Reference proteome</keyword>
<protein>
    <recommendedName>
        <fullName evidence="4">Phosphoribosylformylglycinamidine cyclo-ligase</fullName>
        <ecNumber evidence="3">6.3.3.1</ecNumber>
    </recommendedName>
    <alternativeName>
        <fullName evidence="9">AIR synthase</fullName>
    </alternativeName>
    <alternativeName>
        <fullName evidence="10">AIRS</fullName>
    </alternativeName>
    <alternativeName>
        <fullName evidence="8">Phosphoribosyl-aminoimidazole synthetase</fullName>
    </alternativeName>
</protein>
<comment type="catalytic activity">
    <reaction evidence="11">
        <text>2-formamido-N(1)-(5-O-phospho-beta-D-ribosyl)acetamidine + ATP = 5-amino-1-(5-phospho-beta-D-ribosyl)imidazole + ADP + phosphate + H(+)</text>
        <dbReference type="Rhea" id="RHEA:23032"/>
        <dbReference type="ChEBI" id="CHEBI:15378"/>
        <dbReference type="ChEBI" id="CHEBI:30616"/>
        <dbReference type="ChEBI" id="CHEBI:43474"/>
        <dbReference type="ChEBI" id="CHEBI:137981"/>
        <dbReference type="ChEBI" id="CHEBI:147287"/>
        <dbReference type="ChEBI" id="CHEBI:456216"/>
        <dbReference type="EC" id="6.3.3.1"/>
    </reaction>
</comment>
<reference evidence="15" key="1">
    <citation type="journal article" date="2019" name="Int. J. Syst. Evol. Microbiol.">
        <title>The Global Catalogue of Microorganisms (GCM) 10K type strain sequencing project: providing services to taxonomists for standard genome sequencing and annotation.</title>
        <authorList>
            <consortium name="The Broad Institute Genomics Platform"/>
            <consortium name="The Broad Institute Genome Sequencing Center for Infectious Disease"/>
            <person name="Wu L."/>
            <person name="Ma J."/>
        </authorList>
    </citation>
    <scope>NUCLEOTIDE SEQUENCE [LARGE SCALE GENOMIC DNA]</scope>
    <source>
        <strain evidence="15">CECT 7649</strain>
    </source>
</reference>
<evidence type="ECO:0000256" key="8">
    <source>
        <dbReference type="ARBA" id="ARBA00031908"/>
    </source>
</evidence>